<dbReference type="AlphaFoldDB" id="A0ABD0S2K0"/>
<keyword evidence="2" id="KW-1185">Reference proteome</keyword>
<evidence type="ECO:0000313" key="1">
    <source>
        <dbReference type="EMBL" id="KAL0204631.1"/>
    </source>
</evidence>
<organism evidence="1 2">
    <name type="scientific">Cirrhinus mrigala</name>
    <name type="common">Mrigala</name>
    <dbReference type="NCBI Taxonomy" id="683832"/>
    <lineage>
        <taxon>Eukaryota</taxon>
        <taxon>Metazoa</taxon>
        <taxon>Chordata</taxon>
        <taxon>Craniata</taxon>
        <taxon>Vertebrata</taxon>
        <taxon>Euteleostomi</taxon>
        <taxon>Actinopterygii</taxon>
        <taxon>Neopterygii</taxon>
        <taxon>Teleostei</taxon>
        <taxon>Ostariophysi</taxon>
        <taxon>Cypriniformes</taxon>
        <taxon>Cyprinidae</taxon>
        <taxon>Labeoninae</taxon>
        <taxon>Labeonini</taxon>
        <taxon>Cirrhinus</taxon>
    </lineage>
</organism>
<accession>A0ABD0S2K0</accession>
<reference evidence="1 2" key="1">
    <citation type="submission" date="2024-05" db="EMBL/GenBank/DDBJ databases">
        <title>Genome sequencing and assembly of Indian major carp, Cirrhinus mrigala (Hamilton, 1822).</title>
        <authorList>
            <person name="Mohindra V."/>
            <person name="Chowdhury L.M."/>
            <person name="Lal K."/>
            <person name="Jena J.K."/>
        </authorList>
    </citation>
    <scope>NUCLEOTIDE SEQUENCE [LARGE SCALE GENOMIC DNA]</scope>
    <source>
        <strain evidence="1">CM1030</strain>
        <tissue evidence="1">Blood</tissue>
    </source>
</reference>
<dbReference type="Proteomes" id="UP001529510">
    <property type="component" value="Unassembled WGS sequence"/>
</dbReference>
<feature type="non-terminal residue" evidence="1">
    <location>
        <position position="67"/>
    </location>
</feature>
<sequence>LWSSLFTQQDGTVDFQQFIRHFGPSPKSCCYPNAKHNPPKRGDNDFMRLSKRLNCVSDILVDALRAK</sequence>
<evidence type="ECO:0008006" key="3">
    <source>
        <dbReference type="Google" id="ProtNLM"/>
    </source>
</evidence>
<comment type="caution">
    <text evidence="1">The sequence shown here is derived from an EMBL/GenBank/DDBJ whole genome shotgun (WGS) entry which is preliminary data.</text>
</comment>
<protein>
    <recommendedName>
        <fullName evidence="3">EF-hand domain-containing protein</fullName>
    </recommendedName>
</protein>
<feature type="non-terminal residue" evidence="1">
    <location>
        <position position="1"/>
    </location>
</feature>
<gene>
    <name evidence="1" type="ORF">M9458_002649</name>
</gene>
<evidence type="ECO:0000313" key="2">
    <source>
        <dbReference type="Proteomes" id="UP001529510"/>
    </source>
</evidence>
<proteinExistence type="predicted"/>
<name>A0ABD0S2K0_CIRMR</name>
<dbReference type="EMBL" id="JAMKFB020000001">
    <property type="protein sequence ID" value="KAL0204631.1"/>
    <property type="molecule type" value="Genomic_DNA"/>
</dbReference>